<evidence type="ECO:0000256" key="1">
    <source>
        <dbReference type="SAM" id="SignalP"/>
    </source>
</evidence>
<protein>
    <recommendedName>
        <fullName evidence="4">TonB C-terminal domain-containing protein</fullName>
    </recommendedName>
</protein>
<keyword evidence="1" id="KW-0732">Signal</keyword>
<dbReference type="EMBL" id="CP073910">
    <property type="protein sequence ID" value="QUT05906.1"/>
    <property type="molecule type" value="Genomic_DNA"/>
</dbReference>
<evidence type="ECO:0000313" key="2">
    <source>
        <dbReference type="EMBL" id="QUT05906.1"/>
    </source>
</evidence>
<name>A0A975Q1Q8_9SPHN</name>
<dbReference type="AlphaFoldDB" id="A0A975Q1Q8"/>
<dbReference type="RefSeq" id="WP_212609397.1">
    <property type="nucleotide sequence ID" value="NZ_CP073910.1"/>
</dbReference>
<keyword evidence="3" id="KW-1185">Reference proteome</keyword>
<feature type="chain" id="PRO_5038112485" description="TonB C-terminal domain-containing protein" evidence="1">
    <location>
        <begin position="20"/>
        <end position="139"/>
    </location>
</feature>
<evidence type="ECO:0000313" key="3">
    <source>
        <dbReference type="Proteomes" id="UP000681425"/>
    </source>
</evidence>
<organism evidence="2 3">
    <name type="scientific">Sphingobium phenoxybenzoativorans</name>
    <dbReference type="NCBI Taxonomy" id="1592790"/>
    <lineage>
        <taxon>Bacteria</taxon>
        <taxon>Pseudomonadati</taxon>
        <taxon>Pseudomonadota</taxon>
        <taxon>Alphaproteobacteria</taxon>
        <taxon>Sphingomonadales</taxon>
        <taxon>Sphingomonadaceae</taxon>
        <taxon>Sphingobium</taxon>
    </lineage>
</organism>
<accession>A0A975Q1Q8</accession>
<evidence type="ECO:0008006" key="4">
    <source>
        <dbReference type="Google" id="ProtNLM"/>
    </source>
</evidence>
<reference evidence="2" key="1">
    <citation type="submission" date="2021-04" db="EMBL/GenBank/DDBJ databases">
        <title>Isolation of p-tert-butylphenol degrading bacteria Sphingobium phenoxybenzoativorans Tas13 from active sludge.</title>
        <authorList>
            <person name="Li Y."/>
        </authorList>
    </citation>
    <scope>NUCLEOTIDE SEQUENCE</scope>
    <source>
        <strain evidence="2">Tas13</strain>
    </source>
</reference>
<dbReference type="KEGG" id="spph:KFK14_23750"/>
<dbReference type="Proteomes" id="UP000681425">
    <property type="component" value="Chromosome"/>
</dbReference>
<sequence>MRYQLALLATFAIPSFACAQTLPPMPTSLESTERLTLPKAARTTAMSSLKGFAAIERGKCKTPVSVQNKLSTVSVPMFVLVSGTGNVSKIVPLNTDCPGLDTVAATEQLRMMKGNTPVPADGQPHWYWTTLDFSVEFQG</sequence>
<proteinExistence type="predicted"/>
<gene>
    <name evidence="2" type="ORF">KFK14_23750</name>
</gene>
<feature type="signal peptide" evidence="1">
    <location>
        <begin position="1"/>
        <end position="19"/>
    </location>
</feature>